<dbReference type="InterPro" id="IPR024074">
    <property type="entry name" value="AS_cat/multimer_dom_body"/>
</dbReference>
<dbReference type="SUPFAM" id="SSF69864">
    <property type="entry name" value="Argininosuccinate synthetase, C-terminal domain"/>
    <property type="match status" value="1"/>
</dbReference>
<proteinExistence type="predicted"/>
<dbReference type="EMBL" id="BARV01003818">
    <property type="protein sequence ID" value="GAI12114.1"/>
    <property type="molecule type" value="Genomic_DNA"/>
</dbReference>
<dbReference type="Pfam" id="PF20979">
    <property type="entry name" value="Arginosuc_syn_C"/>
    <property type="match status" value="1"/>
</dbReference>
<dbReference type="AlphaFoldDB" id="X1N0J2"/>
<evidence type="ECO:0000313" key="2">
    <source>
        <dbReference type="EMBL" id="GAI12114.1"/>
    </source>
</evidence>
<dbReference type="GO" id="GO:0004055">
    <property type="term" value="F:argininosuccinate synthase activity"/>
    <property type="evidence" value="ECO:0007669"/>
    <property type="project" value="InterPro"/>
</dbReference>
<sequence length="50" mass="5617">SGEVKLKLYKGNCTVVGRKSPYSLYEKKLATYSEESPLLAPHKSPLTLYQ</sequence>
<comment type="caution">
    <text evidence="2">The sequence shown here is derived from an EMBL/GenBank/DDBJ whole genome shotgun (WGS) entry which is preliminary data.</text>
</comment>
<organism evidence="2">
    <name type="scientific">marine sediment metagenome</name>
    <dbReference type="NCBI Taxonomy" id="412755"/>
    <lineage>
        <taxon>unclassified sequences</taxon>
        <taxon>metagenomes</taxon>
        <taxon>ecological metagenomes</taxon>
    </lineage>
</organism>
<dbReference type="GO" id="GO:0006526">
    <property type="term" value="P:L-arginine biosynthetic process"/>
    <property type="evidence" value="ECO:0007669"/>
    <property type="project" value="UniProtKB-UniPathway"/>
</dbReference>
<feature type="domain" description="Arginosuccinate synthase C-terminal" evidence="1">
    <location>
        <begin position="1"/>
        <end position="36"/>
    </location>
</feature>
<dbReference type="Gene3D" id="3.90.1260.10">
    <property type="entry name" value="Argininosuccinate synthetase, chain A, domain 2"/>
    <property type="match status" value="1"/>
</dbReference>
<evidence type="ECO:0000259" key="1">
    <source>
        <dbReference type="Pfam" id="PF20979"/>
    </source>
</evidence>
<protein>
    <recommendedName>
        <fullName evidence="1">Arginosuccinate synthase C-terminal domain-containing protein</fullName>
    </recommendedName>
</protein>
<dbReference type="InterPro" id="IPR048268">
    <property type="entry name" value="Arginosuc_syn_C"/>
</dbReference>
<name>X1N0J2_9ZZZZ</name>
<dbReference type="UniPathway" id="UPA00068">
    <property type="reaction ID" value="UER00113"/>
</dbReference>
<gene>
    <name evidence="2" type="ORF">S06H3_08889</name>
</gene>
<accession>X1N0J2</accession>
<reference evidence="2" key="1">
    <citation type="journal article" date="2014" name="Front. Microbiol.">
        <title>High frequency of phylogenetically diverse reductive dehalogenase-homologous genes in deep subseafloor sedimentary metagenomes.</title>
        <authorList>
            <person name="Kawai M."/>
            <person name="Futagami T."/>
            <person name="Toyoda A."/>
            <person name="Takaki Y."/>
            <person name="Nishi S."/>
            <person name="Hori S."/>
            <person name="Arai W."/>
            <person name="Tsubouchi T."/>
            <person name="Morono Y."/>
            <person name="Uchiyama I."/>
            <person name="Ito T."/>
            <person name="Fujiyama A."/>
            <person name="Inagaki F."/>
            <person name="Takami H."/>
        </authorList>
    </citation>
    <scope>NUCLEOTIDE SEQUENCE</scope>
    <source>
        <strain evidence="2">Expedition CK06-06</strain>
    </source>
</reference>
<feature type="non-terminal residue" evidence="2">
    <location>
        <position position="1"/>
    </location>
</feature>